<feature type="compositionally biased region" description="Acidic residues" evidence="2">
    <location>
        <begin position="173"/>
        <end position="192"/>
    </location>
</feature>
<accession>A0A067JGF7</accession>
<sequence length="213" mass="24100">MGSPSGEDIQVSLDWFDDDMPRSILSSLRGACFDSSGSSRALPYWCPSERGSLFPLNEEGLQHAGEALDIQVYFMKYGVNYSLQENGSSREMARHCLFPTDLRRGYLEMEVKKNKLEDAPKSVEVSAREQEARHKVNVEAREAELDKLKEENWDLLVKNRDLESKRKEVNDVYPDDGEEGEEEEDGVGEVEGDVFQETIITDILSSQQANTVV</sequence>
<evidence type="ECO:0000256" key="1">
    <source>
        <dbReference type="SAM" id="Coils"/>
    </source>
</evidence>
<reference evidence="3 4" key="1">
    <citation type="journal article" date="2014" name="PLoS ONE">
        <title>Global Analysis of Gene Expression Profiles in Physic Nut (Jatropha curcas L.) Seedlings Exposed to Salt Stress.</title>
        <authorList>
            <person name="Zhang L."/>
            <person name="Zhang C."/>
            <person name="Wu P."/>
            <person name="Chen Y."/>
            <person name="Li M."/>
            <person name="Jiang H."/>
            <person name="Wu G."/>
        </authorList>
    </citation>
    <scope>NUCLEOTIDE SEQUENCE [LARGE SCALE GENOMIC DNA]</scope>
    <source>
        <strain evidence="4">cv. GZQX0401</strain>
        <tissue evidence="3">Young leaves</tissue>
    </source>
</reference>
<dbReference type="EMBL" id="KK915309">
    <property type="protein sequence ID" value="KDP23011.1"/>
    <property type="molecule type" value="Genomic_DNA"/>
</dbReference>
<evidence type="ECO:0000313" key="4">
    <source>
        <dbReference type="Proteomes" id="UP000027138"/>
    </source>
</evidence>
<dbReference type="Proteomes" id="UP000027138">
    <property type="component" value="Unassembled WGS sequence"/>
</dbReference>
<evidence type="ECO:0000313" key="3">
    <source>
        <dbReference type="EMBL" id="KDP23011.1"/>
    </source>
</evidence>
<keyword evidence="1" id="KW-0175">Coiled coil</keyword>
<name>A0A067JGF7_JATCU</name>
<gene>
    <name evidence="3" type="ORF">JCGZ_01695</name>
</gene>
<proteinExistence type="predicted"/>
<evidence type="ECO:0000256" key="2">
    <source>
        <dbReference type="SAM" id="MobiDB-lite"/>
    </source>
</evidence>
<protein>
    <submittedName>
        <fullName evidence="3">Uncharacterized protein</fullName>
    </submittedName>
</protein>
<feature type="coiled-coil region" evidence="1">
    <location>
        <begin position="131"/>
        <end position="165"/>
    </location>
</feature>
<organism evidence="3 4">
    <name type="scientific">Jatropha curcas</name>
    <name type="common">Barbados nut</name>
    <dbReference type="NCBI Taxonomy" id="180498"/>
    <lineage>
        <taxon>Eukaryota</taxon>
        <taxon>Viridiplantae</taxon>
        <taxon>Streptophyta</taxon>
        <taxon>Embryophyta</taxon>
        <taxon>Tracheophyta</taxon>
        <taxon>Spermatophyta</taxon>
        <taxon>Magnoliopsida</taxon>
        <taxon>eudicotyledons</taxon>
        <taxon>Gunneridae</taxon>
        <taxon>Pentapetalae</taxon>
        <taxon>rosids</taxon>
        <taxon>fabids</taxon>
        <taxon>Malpighiales</taxon>
        <taxon>Euphorbiaceae</taxon>
        <taxon>Crotonoideae</taxon>
        <taxon>Jatropheae</taxon>
        <taxon>Jatropha</taxon>
    </lineage>
</organism>
<keyword evidence="4" id="KW-1185">Reference proteome</keyword>
<feature type="region of interest" description="Disordered" evidence="2">
    <location>
        <begin position="167"/>
        <end position="192"/>
    </location>
</feature>
<dbReference type="AlphaFoldDB" id="A0A067JGF7"/>